<dbReference type="InterPro" id="IPR031348">
    <property type="entry name" value="PigL_N"/>
</dbReference>
<sequence length="489" mass="54203">MDPLSISAGVIAITTVSVQVAEGLYKLADGIGTAGQEVRASADRFSNFSTLLMSLNHEISKPTKISPVEQVMVLDIVGVCRGLMQPLRNLQQALEPLLIRYRDSAEKLRQFGLRVKFYFSCKAKLLQYLDLVEKHMATINITLGVMNLKESRNKSHAIYNISHFHLQTNIEKAGFIASQIGYGSCGLLAQKASSAHLIANGNETTESLVTGIEDREDDASENESAEQEAQGDSTALVPSNAPAQTTTDGLTEQDIVDMDQQVSQALDPDEGKQALEVWQDLNVIARKVIKHAKDVLQTEDQHTMPEVSEPARAFQETFQPEVAHKNAAQPVAAQPVAAQPVAAQPVAAQEKQFQPRAAYQGNKESEKLQEIGQIGQSGPLVEATSKPSIIYVNSTGDTYQIPYEKVQTWGGAFEIIQAMEQKPLHKQPGASSRRVDDDYLKSYYLTDEQGRIIVPETWEDVVRPGDKITFHFNGRNQLKHLLEKLRWWW</sequence>
<evidence type="ECO:0008006" key="6">
    <source>
        <dbReference type="Google" id="ProtNLM"/>
    </source>
</evidence>
<gene>
    <name evidence="4" type="ORF">BLS_009047</name>
</gene>
<dbReference type="AlphaFoldDB" id="A0A8H3Z008"/>
<dbReference type="Proteomes" id="UP000433883">
    <property type="component" value="Unassembled WGS sequence"/>
</dbReference>
<evidence type="ECO:0000256" key="1">
    <source>
        <dbReference type="SAM" id="MobiDB-lite"/>
    </source>
</evidence>
<evidence type="ECO:0000259" key="2">
    <source>
        <dbReference type="Pfam" id="PF17111"/>
    </source>
</evidence>
<feature type="domain" description="Azaphilone pigments biosynthesis cluster protein L N-terminal" evidence="2">
    <location>
        <begin position="1"/>
        <end position="160"/>
    </location>
</feature>
<dbReference type="EMBL" id="WNWQ01000080">
    <property type="protein sequence ID" value="KAE9980154.1"/>
    <property type="molecule type" value="Genomic_DNA"/>
</dbReference>
<feature type="domain" description="Ubiquitin-like" evidence="3">
    <location>
        <begin position="386"/>
        <end position="471"/>
    </location>
</feature>
<feature type="compositionally biased region" description="Acidic residues" evidence="1">
    <location>
        <begin position="215"/>
        <end position="226"/>
    </location>
</feature>
<dbReference type="Pfam" id="PF22893">
    <property type="entry name" value="ULD_2"/>
    <property type="match status" value="1"/>
</dbReference>
<name>A0A8H3Z008_VENIN</name>
<organism evidence="4 5">
    <name type="scientific">Venturia inaequalis</name>
    <name type="common">Apple scab fungus</name>
    <dbReference type="NCBI Taxonomy" id="5025"/>
    <lineage>
        <taxon>Eukaryota</taxon>
        <taxon>Fungi</taxon>
        <taxon>Dikarya</taxon>
        <taxon>Ascomycota</taxon>
        <taxon>Pezizomycotina</taxon>
        <taxon>Dothideomycetes</taxon>
        <taxon>Pleosporomycetidae</taxon>
        <taxon>Venturiales</taxon>
        <taxon>Venturiaceae</taxon>
        <taxon>Venturia</taxon>
    </lineage>
</organism>
<feature type="compositionally biased region" description="Polar residues" evidence="1">
    <location>
        <begin position="231"/>
        <end position="250"/>
    </location>
</feature>
<reference evidence="4 5" key="1">
    <citation type="submission" date="2019-11" db="EMBL/GenBank/DDBJ databases">
        <title>Venturia inaequalis Genome Resource.</title>
        <authorList>
            <person name="Lichtner F.J."/>
        </authorList>
    </citation>
    <scope>NUCLEOTIDE SEQUENCE [LARGE SCALE GENOMIC DNA]</scope>
    <source>
        <strain evidence="4">Bline_iso_100314</strain>
    </source>
</reference>
<comment type="caution">
    <text evidence="4">The sequence shown here is derived from an EMBL/GenBank/DDBJ whole genome shotgun (WGS) entry which is preliminary data.</text>
</comment>
<evidence type="ECO:0000313" key="4">
    <source>
        <dbReference type="EMBL" id="KAE9980154.1"/>
    </source>
</evidence>
<feature type="region of interest" description="Disordered" evidence="1">
    <location>
        <begin position="215"/>
        <end position="250"/>
    </location>
</feature>
<dbReference type="InterPro" id="IPR054464">
    <property type="entry name" value="ULD_fung"/>
</dbReference>
<evidence type="ECO:0000313" key="5">
    <source>
        <dbReference type="Proteomes" id="UP000433883"/>
    </source>
</evidence>
<dbReference type="Pfam" id="PF17111">
    <property type="entry name" value="PigL_N"/>
    <property type="match status" value="1"/>
</dbReference>
<proteinExistence type="predicted"/>
<protein>
    <recommendedName>
        <fullName evidence="6">Fungal N-terminal domain-containing protein</fullName>
    </recommendedName>
</protein>
<evidence type="ECO:0000259" key="3">
    <source>
        <dbReference type="Pfam" id="PF22893"/>
    </source>
</evidence>
<accession>A0A8H3Z008</accession>